<reference evidence="2 3" key="1">
    <citation type="submission" date="2020-09" db="EMBL/GenBank/DDBJ databases">
        <title>De no assembly of potato wild relative species, Solanum commersonii.</title>
        <authorList>
            <person name="Cho K."/>
        </authorList>
    </citation>
    <scope>NUCLEOTIDE SEQUENCE [LARGE SCALE GENOMIC DNA]</scope>
    <source>
        <strain evidence="2">LZ3.2</strain>
        <tissue evidence="2">Leaf</tissue>
    </source>
</reference>
<dbReference type="AlphaFoldDB" id="A0A9J5ZUF9"/>
<dbReference type="EMBL" id="JACXVP010000003">
    <property type="protein sequence ID" value="KAG5615894.1"/>
    <property type="molecule type" value="Genomic_DNA"/>
</dbReference>
<keyword evidence="1" id="KW-1133">Transmembrane helix</keyword>
<keyword evidence="3" id="KW-1185">Reference proteome</keyword>
<sequence length="160" mass="18639">MKKLGRAYLDDLLWYNLDTWCKRYFQNYSNIFSNKILTSLCNATCLGIEKKVLILSTKVLHILWTLLVGVIVADLSSLRAFLVLMVFMPFITRSWNQSITINYVANCYSNETYLSTYAHFIEPMNNIKIWSTSTNPIVKSPKIKKMLGRPRLEEKKQMKA</sequence>
<name>A0A9J5ZUF9_SOLCO</name>
<proteinExistence type="predicted"/>
<comment type="caution">
    <text evidence="2">The sequence shown here is derived from an EMBL/GenBank/DDBJ whole genome shotgun (WGS) entry which is preliminary data.</text>
</comment>
<accession>A0A9J5ZUF9</accession>
<keyword evidence="1" id="KW-0812">Transmembrane</keyword>
<evidence type="ECO:0000313" key="3">
    <source>
        <dbReference type="Proteomes" id="UP000824120"/>
    </source>
</evidence>
<keyword evidence="1" id="KW-0472">Membrane</keyword>
<organism evidence="2 3">
    <name type="scientific">Solanum commersonii</name>
    <name type="common">Commerson's wild potato</name>
    <name type="synonym">Commerson's nightshade</name>
    <dbReference type="NCBI Taxonomy" id="4109"/>
    <lineage>
        <taxon>Eukaryota</taxon>
        <taxon>Viridiplantae</taxon>
        <taxon>Streptophyta</taxon>
        <taxon>Embryophyta</taxon>
        <taxon>Tracheophyta</taxon>
        <taxon>Spermatophyta</taxon>
        <taxon>Magnoliopsida</taxon>
        <taxon>eudicotyledons</taxon>
        <taxon>Gunneridae</taxon>
        <taxon>Pentapetalae</taxon>
        <taxon>asterids</taxon>
        <taxon>lamiids</taxon>
        <taxon>Solanales</taxon>
        <taxon>Solanaceae</taxon>
        <taxon>Solanoideae</taxon>
        <taxon>Solaneae</taxon>
        <taxon>Solanum</taxon>
    </lineage>
</organism>
<evidence type="ECO:0000256" key="1">
    <source>
        <dbReference type="SAM" id="Phobius"/>
    </source>
</evidence>
<protein>
    <submittedName>
        <fullName evidence="2">Uncharacterized protein</fullName>
    </submittedName>
</protein>
<gene>
    <name evidence="2" type="ORF">H5410_015718</name>
</gene>
<dbReference type="Proteomes" id="UP000824120">
    <property type="component" value="Chromosome 3"/>
</dbReference>
<feature type="transmembrane region" description="Helical" evidence="1">
    <location>
        <begin position="62"/>
        <end position="87"/>
    </location>
</feature>
<evidence type="ECO:0000313" key="2">
    <source>
        <dbReference type="EMBL" id="KAG5615894.1"/>
    </source>
</evidence>